<feature type="transmembrane region" description="Helical" evidence="5">
    <location>
        <begin position="89"/>
        <end position="109"/>
    </location>
</feature>
<dbReference type="PANTHER" id="PTHR23017:SF3">
    <property type="entry name" value="G-PROTEIN COUPLED RECEPTORS FAMILY 1 PROFILE DOMAIN-CONTAINING PROTEIN"/>
    <property type="match status" value="1"/>
</dbReference>
<dbReference type="Proteomes" id="UP000271162">
    <property type="component" value="Unassembled WGS sequence"/>
</dbReference>
<dbReference type="AlphaFoldDB" id="A0A158QX01"/>
<dbReference type="InterPro" id="IPR017452">
    <property type="entry name" value="GPCR_Rhodpsn_7TM"/>
</dbReference>
<reference evidence="7 8" key="2">
    <citation type="submission" date="2018-11" db="EMBL/GenBank/DDBJ databases">
        <authorList>
            <consortium name="Pathogen Informatics"/>
        </authorList>
    </citation>
    <scope>NUCLEOTIDE SEQUENCE [LARGE SCALE GENOMIC DNA]</scope>
</reference>
<evidence type="ECO:0000256" key="1">
    <source>
        <dbReference type="ARBA" id="ARBA00004370"/>
    </source>
</evidence>
<feature type="domain" description="G-protein coupled receptors family 1 profile" evidence="6">
    <location>
        <begin position="28"/>
        <end position="306"/>
    </location>
</feature>
<dbReference type="InterPro" id="IPR019430">
    <property type="entry name" value="7TM_GPCR_serpentine_rcpt_Srx"/>
</dbReference>
<dbReference type="OMA" id="GMACIDF"/>
<evidence type="ECO:0000256" key="5">
    <source>
        <dbReference type="SAM" id="Phobius"/>
    </source>
</evidence>
<keyword evidence="3 5" id="KW-1133">Transmembrane helix</keyword>
<evidence type="ECO:0000313" key="7">
    <source>
        <dbReference type="EMBL" id="VDL69651.1"/>
    </source>
</evidence>
<dbReference type="Pfam" id="PF10328">
    <property type="entry name" value="7TM_GPCR_Srx"/>
    <property type="match status" value="1"/>
</dbReference>
<dbReference type="PROSITE" id="PS50262">
    <property type="entry name" value="G_PROTEIN_RECEP_F1_2"/>
    <property type="match status" value="1"/>
</dbReference>
<feature type="transmembrane region" description="Helical" evidence="5">
    <location>
        <begin position="181"/>
        <end position="203"/>
    </location>
</feature>
<evidence type="ECO:0000313" key="8">
    <source>
        <dbReference type="Proteomes" id="UP000271162"/>
    </source>
</evidence>
<evidence type="ECO:0000256" key="4">
    <source>
        <dbReference type="ARBA" id="ARBA00023136"/>
    </source>
</evidence>
<dbReference type="Gene3D" id="1.20.1070.10">
    <property type="entry name" value="Rhodopsin 7-helix transmembrane proteins"/>
    <property type="match status" value="1"/>
</dbReference>
<dbReference type="PANTHER" id="PTHR23017">
    <property type="entry name" value="SERPENTINE RECEPTOR, CLASS X"/>
    <property type="match status" value="1"/>
</dbReference>
<evidence type="ECO:0000256" key="2">
    <source>
        <dbReference type="ARBA" id="ARBA00022692"/>
    </source>
</evidence>
<dbReference type="CDD" id="cd00637">
    <property type="entry name" value="7tm_classA_rhodopsin-like"/>
    <property type="match status" value="1"/>
</dbReference>
<organism evidence="9">
    <name type="scientific">Nippostrongylus brasiliensis</name>
    <name type="common">Rat hookworm</name>
    <dbReference type="NCBI Taxonomy" id="27835"/>
    <lineage>
        <taxon>Eukaryota</taxon>
        <taxon>Metazoa</taxon>
        <taxon>Ecdysozoa</taxon>
        <taxon>Nematoda</taxon>
        <taxon>Chromadorea</taxon>
        <taxon>Rhabditida</taxon>
        <taxon>Rhabditina</taxon>
        <taxon>Rhabditomorpha</taxon>
        <taxon>Strongyloidea</taxon>
        <taxon>Heligmosomidae</taxon>
        <taxon>Nippostrongylus</taxon>
    </lineage>
</organism>
<reference evidence="9" key="1">
    <citation type="submission" date="2016-04" db="UniProtKB">
        <authorList>
            <consortium name="WormBaseParasite"/>
        </authorList>
    </citation>
    <scope>IDENTIFICATION</scope>
</reference>
<sequence>MVELDSERLNEVIAGAIMFLVGVVGSLVNIFAVVLIYRTPTFHNAFGVICASHLLADVGVLAICALWAGPATFFNFSSSTTHSYFGERLGQVIMFFWYASIYCQLQIAINRLVAISLPMLYNWAFSTRRTAQVLAGFWLLSFAHVIIYFWDGCSFTFEVESFNWNYAETSCGAVISFYLDFLHGTVLCVTVIVVDTITFFVIFKKAKMLGRSNSTMQERSMLWRNIHFYLQGCLQAGCFVLMITSFHILSKLTKTKWQTFLTTTFVWELMHAMDGYYNLFHTEAVYCLLSQQYCGYSFASYSASRD</sequence>
<feature type="transmembrane region" description="Helical" evidence="5">
    <location>
        <begin position="44"/>
        <end position="69"/>
    </location>
</feature>
<keyword evidence="2 5" id="KW-0812">Transmembrane</keyword>
<name>A0A158QX01_NIPBR</name>
<dbReference type="WBParaSite" id="NBR_0000606101-mRNA-1">
    <property type="protein sequence ID" value="NBR_0000606101-mRNA-1"/>
    <property type="gene ID" value="NBR_0000606101"/>
</dbReference>
<proteinExistence type="predicted"/>
<comment type="subcellular location">
    <subcellularLocation>
        <location evidence="1">Membrane</location>
    </subcellularLocation>
</comment>
<keyword evidence="8" id="KW-1185">Reference proteome</keyword>
<dbReference type="SUPFAM" id="SSF81321">
    <property type="entry name" value="Family A G protein-coupled receptor-like"/>
    <property type="match status" value="1"/>
</dbReference>
<accession>A0A158QX01</accession>
<evidence type="ECO:0000259" key="6">
    <source>
        <dbReference type="PROSITE" id="PS50262"/>
    </source>
</evidence>
<evidence type="ECO:0000256" key="3">
    <source>
        <dbReference type="ARBA" id="ARBA00022989"/>
    </source>
</evidence>
<protein>
    <submittedName>
        <fullName evidence="9">G_PROTEIN_RECEP_F1_2 domain-containing protein</fullName>
    </submittedName>
</protein>
<feature type="transmembrane region" description="Helical" evidence="5">
    <location>
        <begin position="12"/>
        <end position="37"/>
    </location>
</feature>
<dbReference type="GO" id="GO:0016020">
    <property type="term" value="C:membrane"/>
    <property type="evidence" value="ECO:0007669"/>
    <property type="project" value="UniProtKB-SubCell"/>
</dbReference>
<feature type="transmembrane region" description="Helical" evidence="5">
    <location>
        <begin position="130"/>
        <end position="150"/>
    </location>
</feature>
<evidence type="ECO:0000313" key="9">
    <source>
        <dbReference type="WBParaSite" id="NBR_0000606101-mRNA-1"/>
    </source>
</evidence>
<dbReference type="EMBL" id="UYSL01019773">
    <property type="protein sequence ID" value="VDL69651.1"/>
    <property type="molecule type" value="Genomic_DNA"/>
</dbReference>
<keyword evidence="4 5" id="KW-0472">Membrane</keyword>
<feature type="transmembrane region" description="Helical" evidence="5">
    <location>
        <begin position="226"/>
        <end position="249"/>
    </location>
</feature>
<gene>
    <name evidence="7" type="ORF">NBR_LOCUS6062</name>
</gene>